<sequence>AACRSRRSAADTNRLPIKWHAPITSVAAVTAQPLAAFPPYGCGVPFTGSDRHWHSQISGRLADRTGFQIWKPCAIKSIPQKLPACMALIEFRCRPIVQFSRFTP</sequence>
<dbReference type="Proteomes" id="UP001491552">
    <property type="component" value="Unassembled WGS sequence"/>
</dbReference>
<comment type="caution">
    <text evidence="1">The sequence shown here is derived from an EMBL/GenBank/DDBJ whole genome shotgun (WGS) entry which is preliminary data.</text>
</comment>
<protein>
    <submittedName>
        <fullName evidence="1">Uncharacterized protein</fullName>
    </submittedName>
</protein>
<accession>A0ABV1G3V6</accession>
<organism evidence="1 2">
    <name type="scientific">Faecousia intestinalis</name>
    <dbReference type="NCBI Taxonomy" id="3133167"/>
    <lineage>
        <taxon>Bacteria</taxon>
        <taxon>Bacillati</taxon>
        <taxon>Bacillota</taxon>
        <taxon>Clostridia</taxon>
        <taxon>Eubacteriales</taxon>
        <taxon>Oscillospiraceae</taxon>
        <taxon>Faecousia</taxon>
    </lineage>
</organism>
<evidence type="ECO:0000313" key="1">
    <source>
        <dbReference type="EMBL" id="MEQ2510024.1"/>
    </source>
</evidence>
<proteinExistence type="predicted"/>
<dbReference type="EMBL" id="JBBMFF010000110">
    <property type="protein sequence ID" value="MEQ2510024.1"/>
    <property type="molecule type" value="Genomic_DNA"/>
</dbReference>
<gene>
    <name evidence="1" type="ORF">WMO66_01955</name>
</gene>
<dbReference type="RefSeq" id="WP_349134731.1">
    <property type="nucleotide sequence ID" value="NZ_JBBMFF010000110.1"/>
</dbReference>
<keyword evidence="2" id="KW-1185">Reference proteome</keyword>
<reference evidence="1 2" key="1">
    <citation type="submission" date="2024-03" db="EMBL/GenBank/DDBJ databases">
        <title>Human intestinal bacterial collection.</title>
        <authorList>
            <person name="Pauvert C."/>
            <person name="Hitch T.C.A."/>
            <person name="Clavel T."/>
        </authorList>
    </citation>
    <scope>NUCLEOTIDE SEQUENCE [LARGE SCALE GENOMIC DNA]</scope>
    <source>
        <strain evidence="1 2">CLA-AA-H192</strain>
    </source>
</reference>
<evidence type="ECO:0000313" key="2">
    <source>
        <dbReference type="Proteomes" id="UP001491552"/>
    </source>
</evidence>
<feature type="non-terminal residue" evidence="1">
    <location>
        <position position="1"/>
    </location>
</feature>
<name>A0ABV1G3V6_9FIRM</name>